<dbReference type="Pfam" id="PF00400">
    <property type="entry name" value="WD40"/>
    <property type="match status" value="4"/>
</dbReference>
<protein>
    <recommendedName>
        <fullName evidence="10">Amino acid transporter transmembrane domain-containing protein</fullName>
    </recommendedName>
</protein>
<feature type="transmembrane region" description="Helical" evidence="9">
    <location>
        <begin position="292"/>
        <end position="308"/>
    </location>
</feature>
<keyword evidence="6 9" id="KW-1133">Transmembrane helix</keyword>
<keyword evidence="3 8" id="KW-0853">WD repeat</keyword>
<feature type="repeat" description="WD" evidence="8">
    <location>
        <begin position="540"/>
        <end position="581"/>
    </location>
</feature>
<dbReference type="InterPro" id="IPR001680">
    <property type="entry name" value="WD40_rpt"/>
</dbReference>
<feature type="transmembrane region" description="Helical" evidence="9">
    <location>
        <begin position="35"/>
        <end position="54"/>
    </location>
</feature>
<feature type="repeat" description="WD" evidence="8">
    <location>
        <begin position="581"/>
        <end position="626"/>
    </location>
</feature>
<dbReference type="EMBL" id="JAIHNG010000076">
    <property type="protein sequence ID" value="KAI5961500.1"/>
    <property type="molecule type" value="Genomic_DNA"/>
</dbReference>
<dbReference type="AlphaFoldDB" id="A0AAD5BH29"/>
<feature type="transmembrane region" description="Helical" evidence="9">
    <location>
        <begin position="402"/>
        <end position="420"/>
    </location>
</feature>
<evidence type="ECO:0000313" key="11">
    <source>
        <dbReference type="EMBL" id="KAI5961500.1"/>
    </source>
</evidence>
<dbReference type="InterPro" id="IPR013057">
    <property type="entry name" value="AA_transpt_TM"/>
</dbReference>
<evidence type="ECO:0000256" key="8">
    <source>
        <dbReference type="PROSITE-ProRule" id="PRU00221"/>
    </source>
</evidence>
<dbReference type="Gene3D" id="2.130.10.10">
    <property type="entry name" value="YVTN repeat-like/Quinoprotein amine dehydrogenase"/>
    <property type="match status" value="1"/>
</dbReference>
<feature type="transmembrane region" description="Helical" evidence="9">
    <location>
        <begin position="12"/>
        <end position="29"/>
    </location>
</feature>
<dbReference type="InterPro" id="IPR015943">
    <property type="entry name" value="WD40/YVTN_repeat-like_dom_sf"/>
</dbReference>
<evidence type="ECO:0000256" key="1">
    <source>
        <dbReference type="ARBA" id="ARBA00004370"/>
    </source>
</evidence>
<dbReference type="PANTHER" id="PTHR10971">
    <property type="entry name" value="MRNA EXPORT FACTOR AND BUB3"/>
    <property type="match status" value="1"/>
</dbReference>
<dbReference type="PROSITE" id="PS50294">
    <property type="entry name" value="WD_REPEATS_REGION"/>
    <property type="match status" value="1"/>
</dbReference>
<dbReference type="Proteomes" id="UP001204833">
    <property type="component" value="Unassembled WGS sequence"/>
</dbReference>
<evidence type="ECO:0000256" key="9">
    <source>
        <dbReference type="SAM" id="Phobius"/>
    </source>
</evidence>
<feature type="transmembrane region" description="Helical" evidence="9">
    <location>
        <begin position="254"/>
        <end position="272"/>
    </location>
</feature>
<dbReference type="GO" id="GO:0016020">
    <property type="term" value="C:membrane"/>
    <property type="evidence" value="ECO:0007669"/>
    <property type="project" value="UniProtKB-SubCell"/>
</dbReference>
<organism evidence="11 12">
    <name type="scientific">Candida theae</name>
    <dbReference type="NCBI Taxonomy" id="1198502"/>
    <lineage>
        <taxon>Eukaryota</taxon>
        <taxon>Fungi</taxon>
        <taxon>Dikarya</taxon>
        <taxon>Ascomycota</taxon>
        <taxon>Saccharomycotina</taxon>
        <taxon>Pichiomycetes</taxon>
        <taxon>Debaryomycetaceae</taxon>
        <taxon>Candida/Lodderomyces clade</taxon>
        <taxon>Candida</taxon>
    </lineage>
</organism>
<dbReference type="PROSITE" id="PS50082">
    <property type="entry name" value="WD_REPEATS_2"/>
    <property type="match status" value="3"/>
</dbReference>
<evidence type="ECO:0000256" key="4">
    <source>
        <dbReference type="ARBA" id="ARBA00022692"/>
    </source>
</evidence>
<comment type="similarity">
    <text evidence="2">Belongs to the WD repeat rae1 family.</text>
</comment>
<dbReference type="SUPFAM" id="SSF50978">
    <property type="entry name" value="WD40 repeat-like"/>
    <property type="match status" value="1"/>
</dbReference>
<evidence type="ECO:0000313" key="12">
    <source>
        <dbReference type="Proteomes" id="UP001204833"/>
    </source>
</evidence>
<dbReference type="FunFam" id="2.130.10.10:FF:000190">
    <property type="entry name" value="Nuclear pore complex subunit"/>
    <property type="match status" value="1"/>
</dbReference>
<reference evidence="11 12" key="1">
    <citation type="journal article" date="2022" name="DNA Res.">
        <title>Genome analysis of five recently described species of the CUG-Ser clade uncovers Candida theae as a new hybrid lineage with pathogenic potential in the Candida parapsilosis species complex.</title>
        <authorList>
            <person name="Mixao V."/>
            <person name="Del Olmo V."/>
            <person name="Hegedusova E."/>
            <person name="Saus E."/>
            <person name="Pryszcz L."/>
            <person name="Cillingova A."/>
            <person name="Nosek J."/>
            <person name="Gabaldon T."/>
        </authorList>
    </citation>
    <scope>NUCLEOTIDE SEQUENCE [LARGE SCALE GENOMIC DNA]</scope>
    <source>
        <strain evidence="11 12">CBS 12239</strain>
    </source>
</reference>
<keyword evidence="7 9" id="KW-0472">Membrane</keyword>
<dbReference type="InterPro" id="IPR036322">
    <property type="entry name" value="WD40_repeat_dom_sf"/>
</dbReference>
<keyword evidence="5" id="KW-0677">Repeat</keyword>
<evidence type="ECO:0000256" key="5">
    <source>
        <dbReference type="ARBA" id="ARBA00022737"/>
    </source>
</evidence>
<sequence>MVRATIKSGTINILNTIIGAGILTMPYGLRANGLLFGSILILWSACASAFGLYLQNKVARYTGQRGSVSYFSLAQVTYPKLSIVFDSAISIKCFGVGVSYLVVIGDLMPKIMETLEVHSDSIFMNRKFWISAFMVCIVAPLSYLKKLSSLKYTSIMALFSVGYLIFLVVSSYLEIAAGIEKAHDVDVAKFHPFPANHMDWYGPLSWKQTLSSFPMFVFAYTCHQNMFAIINELQPDEKDGSQTRQSNLIIRNSILTALASYLIVAIFGYLTYGNEVEPNIIAMYPRDSFSTLIGRLCIVVMVSLSFPLQCHPCRGSINHVIHFISQGVESAKLRHLHKRNRLLNGDGVGSGYSSTAASDAESVSSFNDLTAVSSIISTTPMEGARDTAGHAPIIVPMSTRKFYIITTAIVVLSYVVALSVTSLATVLAFVGSTGSTSISFILPGLFGYLLMKPLHPGANLSPLEKFCKYGGFSPSTSSTSSTATGQELVNDILVNNPPEDSIEDISFSPQQDLLAVASWDKKVRIYEIDPNTGNNQGKALYEHNAPVFSARWSTDGTKVVSGGADNQVKIFDLATQQQQQIGQHDAPVRSVRYVECGPTNTPVVASGSWDKTLRYWDMRSPTPVSTINLPERCYCMDSSQKLLVVGCADRHITIIDLNNPQQIFKTTQSPLKWQTRTVACYPQANGFAVGSIEGRCAIQYITEAEQKKFGFSFKCHRKSGTGSNTGGLSRTTATSSNESQAYPVNAISFHPVYGTFSTAGSDGTFCFWDKDAKQRLKSFPELPGTVLSTAFNKTGSIFAYAVSYDWSLGYQGNRPDYPTFIKLHPTKDVEIKQKNKR</sequence>
<feature type="repeat" description="WD" evidence="8">
    <location>
        <begin position="737"/>
        <end position="778"/>
    </location>
</feature>
<feature type="transmembrane region" description="Helical" evidence="9">
    <location>
        <begin position="128"/>
        <end position="144"/>
    </location>
</feature>
<proteinExistence type="inferred from homology"/>
<evidence type="ECO:0000256" key="6">
    <source>
        <dbReference type="ARBA" id="ARBA00022989"/>
    </source>
</evidence>
<evidence type="ECO:0000259" key="10">
    <source>
        <dbReference type="Pfam" id="PF01490"/>
    </source>
</evidence>
<comment type="caution">
    <text evidence="11">The sequence shown here is derived from an EMBL/GenBank/DDBJ whole genome shotgun (WGS) entry which is preliminary data.</text>
</comment>
<evidence type="ECO:0000256" key="7">
    <source>
        <dbReference type="ARBA" id="ARBA00023136"/>
    </source>
</evidence>
<feature type="transmembrane region" description="Helical" evidence="9">
    <location>
        <begin position="156"/>
        <end position="173"/>
    </location>
</feature>
<gene>
    <name evidence="11" type="ORF">KGF57_001737</name>
</gene>
<dbReference type="SMART" id="SM00320">
    <property type="entry name" value="WD40"/>
    <property type="match status" value="5"/>
</dbReference>
<dbReference type="RefSeq" id="XP_051609793.1">
    <property type="nucleotide sequence ID" value="XM_051750974.1"/>
</dbReference>
<accession>A0AAD5BH29</accession>
<evidence type="ECO:0000256" key="3">
    <source>
        <dbReference type="ARBA" id="ARBA00022574"/>
    </source>
</evidence>
<name>A0AAD5BH29_9ASCO</name>
<comment type="subcellular location">
    <subcellularLocation>
        <location evidence="1">Membrane</location>
    </subcellularLocation>
</comment>
<dbReference type="Pfam" id="PF01490">
    <property type="entry name" value="Aa_trans"/>
    <property type="match status" value="1"/>
</dbReference>
<keyword evidence="12" id="KW-1185">Reference proteome</keyword>
<dbReference type="GeneID" id="76149796"/>
<feature type="domain" description="Amino acid transporter transmembrane" evidence="10">
    <location>
        <begin position="4"/>
        <end position="464"/>
    </location>
</feature>
<keyword evidence="4 9" id="KW-0812">Transmembrane</keyword>
<evidence type="ECO:0000256" key="2">
    <source>
        <dbReference type="ARBA" id="ARBA00007830"/>
    </source>
</evidence>